<keyword evidence="1" id="KW-1133">Transmembrane helix</keyword>
<keyword evidence="3" id="KW-1185">Reference proteome</keyword>
<accession>A0ABN0XRX6</accession>
<sequence>MKRTFIVILEIALLVVILRSSFVQYWLGDMQDSLSDWMTEIASMAERQKLNELQERVRPHISAMNDYQKDYVMDILSSRTKLEHFQRYYCIEQDKNPYVYGATLLYLCSEINKVSFD</sequence>
<dbReference type="RefSeq" id="WP_102797614.1">
    <property type="nucleotide sequence ID" value="NZ_BAAAEI010000024.1"/>
</dbReference>
<organism evidence="2 3">
    <name type="scientific">Bowmanella denitrificans</name>
    <dbReference type="NCBI Taxonomy" id="366582"/>
    <lineage>
        <taxon>Bacteria</taxon>
        <taxon>Pseudomonadati</taxon>
        <taxon>Pseudomonadota</taxon>
        <taxon>Gammaproteobacteria</taxon>
        <taxon>Alteromonadales</taxon>
        <taxon>Alteromonadaceae</taxon>
        <taxon>Bowmanella</taxon>
    </lineage>
</organism>
<name>A0ABN0XRX6_9ALTE</name>
<dbReference type="EMBL" id="BAAAEI010000024">
    <property type="protein sequence ID" value="GAA0371341.1"/>
    <property type="molecule type" value="Genomic_DNA"/>
</dbReference>
<evidence type="ECO:0000313" key="2">
    <source>
        <dbReference type="EMBL" id="GAA0371341.1"/>
    </source>
</evidence>
<feature type="transmembrane region" description="Helical" evidence="1">
    <location>
        <begin position="7"/>
        <end position="27"/>
    </location>
</feature>
<protein>
    <submittedName>
        <fullName evidence="2">Uncharacterized protein</fullName>
    </submittedName>
</protein>
<keyword evidence="1" id="KW-0472">Membrane</keyword>
<reference evidence="2 3" key="1">
    <citation type="journal article" date="2019" name="Int. J. Syst. Evol. Microbiol.">
        <title>The Global Catalogue of Microorganisms (GCM) 10K type strain sequencing project: providing services to taxonomists for standard genome sequencing and annotation.</title>
        <authorList>
            <consortium name="The Broad Institute Genomics Platform"/>
            <consortium name="The Broad Institute Genome Sequencing Center for Infectious Disease"/>
            <person name="Wu L."/>
            <person name="Ma J."/>
        </authorList>
    </citation>
    <scope>NUCLEOTIDE SEQUENCE [LARGE SCALE GENOMIC DNA]</scope>
    <source>
        <strain evidence="2 3">JCM 13378</strain>
    </source>
</reference>
<evidence type="ECO:0000256" key="1">
    <source>
        <dbReference type="SAM" id="Phobius"/>
    </source>
</evidence>
<proteinExistence type="predicted"/>
<evidence type="ECO:0000313" key="3">
    <source>
        <dbReference type="Proteomes" id="UP001501757"/>
    </source>
</evidence>
<gene>
    <name evidence="2" type="ORF">GCM10009092_39610</name>
</gene>
<comment type="caution">
    <text evidence="2">The sequence shown here is derived from an EMBL/GenBank/DDBJ whole genome shotgun (WGS) entry which is preliminary data.</text>
</comment>
<dbReference type="Proteomes" id="UP001501757">
    <property type="component" value="Unassembled WGS sequence"/>
</dbReference>
<keyword evidence="1" id="KW-0812">Transmembrane</keyword>